<dbReference type="AlphaFoldDB" id="A0A839IPW6"/>
<dbReference type="SUPFAM" id="SSF53850">
    <property type="entry name" value="Periplasmic binding protein-like II"/>
    <property type="match status" value="1"/>
</dbReference>
<feature type="transmembrane region" description="Helical" evidence="3">
    <location>
        <begin position="20"/>
        <end position="39"/>
    </location>
</feature>
<dbReference type="RefSeq" id="WP_182809324.1">
    <property type="nucleotide sequence ID" value="NZ_JACJFM010000016.1"/>
</dbReference>
<name>A0A839IPW6_9GAMM</name>
<keyword evidence="2" id="KW-0732">Signal</keyword>
<evidence type="ECO:0000256" key="2">
    <source>
        <dbReference type="ARBA" id="ARBA00022729"/>
    </source>
</evidence>
<dbReference type="PANTHER" id="PTHR35936">
    <property type="entry name" value="MEMBRANE-BOUND LYTIC MUREIN TRANSGLYCOSYLASE F"/>
    <property type="match status" value="1"/>
</dbReference>
<dbReference type="InterPro" id="IPR001638">
    <property type="entry name" value="Solute-binding_3/MltF_N"/>
</dbReference>
<proteinExistence type="inferred from homology"/>
<dbReference type="EMBL" id="JACJFM010000016">
    <property type="protein sequence ID" value="MBB1487543.1"/>
    <property type="molecule type" value="Genomic_DNA"/>
</dbReference>
<sequence length="278" mass="31611">MKYYLFIILVDKAVGGRMAICRLSIFIITFLFSAFSQGGSKPFTLVYANHWSPYSFVDKEGQAKGILVDIADYLLGHQLDIPVQHIALPWKRAQSMVRSGKYDALITAPTADRKMYSFSSESVLYKLQWRAYISALTPNYEQLLTMDNPLSVPARCIMLLGDLTSERIYTKYRQKCLTVKNLSNAVKMLQMGRADLFVHARAIMNQQLQSDGIADTITAHPSVLREVAFHLLVNKSSDHAKYLPEKLDQYLNSAEGMADYQGFLRLLDTRTYYARILP</sequence>
<keyword evidence="3" id="KW-0472">Membrane</keyword>
<evidence type="ECO:0000313" key="5">
    <source>
        <dbReference type="EMBL" id="MBB1487543.1"/>
    </source>
</evidence>
<evidence type="ECO:0000259" key="4">
    <source>
        <dbReference type="Pfam" id="PF00497"/>
    </source>
</evidence>
<evidence type="ECO:0000256" key="1">
    <source>
        <dbReference type="ARBA" id="ARBA00010333"/>
    </source>
</evidence>
<keyword evidence="6" id="KW-1185">Reference proteome</keyword>
<dbReference type="Gene3D" id="3.40.190.10">
    <property type="entry name" value="Periplasmic binding protein-like II"/>
    <property type="match status" value="2"/>
</dbReference>
<gene>
    <name evidence="5" type="ORF">H4O21_13080</name>
</gene>
<reference evidence="5 6" key="1">
    <citation type="submission" date="2020-08" db="EMBL/GenBank/DDBJ databases">
        <title>Oceanospirillum sp. nov. isolated from marine sediment.</title>
        <authorList>
            <person name="Ji X."/>
        </authorList>
    </citation>
    <scope>NUCLEOTIDE SEQUENCE [LARGE SCALE GENOMIC DNA]</scope>
    <source>
        <strain evidence="5 6">D5</strain>
    </source>
</reference>
<accession>A0A839IPW6</accession>
<evidence type="ECO:0000256" key="3">
    <source>
        <dbReference type="SAM" id="Phobius"/>
    </source>
</evidence>
<evidence type="ECO:0000313" key="6">
    <source>
        <dbReference type="Proteomes" id="UP000565262"/>
    </source>
</evidence>
<protein>
    <submittedName>
        <fullName evidence="5">Transporter substrate-binding domain-containing protein</fullName>
    </submittedName>
</protein>
<comment type="caution">
    <text evidence="5">The sequence shown here is derived from an EMBL/GenBank/DDBJ whole genome shotgun (WGS) entry which is preliminary data.</text>
</comment>
<keyword evidence="3" id="KW-1133">Transmembrane helix</keyword>
<keyword evidence="3" id="KW-0812">Transmembrane</keyword>
<dbReference type="Pfam" id="PF00497">
    <property type="entry name" value="SBP_bac_3"/>
    <property type="match status" value="1"/>
</dbReference>
<comment type="similarity">
    <text evidence="1">Belongs to the bacterial solute-binding protein 3 family.</text>
</comment>
<organism evidence="5 6">
    <name type="scientific">Oceanospirillum sediminis</name>
    <dbReference type="NCBI Taxonomy" id="2760088"/>
    <lineage>
        <taxon>Bacteria</taxon>
        <taxon>Pseudomonadati</taxon>
        <taxon>Pseudomonadota</taxon>
        <taxon>Gammaproteobacteria</taxon>
        <taxon>Oceanospirillales</taxon>
        <taxon>Oceanospirillaceae</taxon>
        <taxon>Oceanospirillum</taxon>
    </lineage>
</organism>
<dbReference type="PANTHER" id="PTHR35936:SF35">
    <property type="entry name" value="L-CYSTINE-BINDING PROTEIN TCYJ"/>
    <property type="match status" value="1"/>
</dbReference>
<feature type="domain" description="Solute-binding protein family 3/N-terminal" evidence="4">
    <location>
        <begin position="45"/>
        <end position="116"/>
    </location>
</feature>
<dbReference type="Proteomes" id="UP000565262">
    <property type="component" value="Unassembled WGS sequence"/>
</dbReference>